<protein>
    <submittedName>
        <fullName evidence="1">Uncharacterized protein</fullName>
    </submittedName>
</protein>
<dbReference type="EMBL" id="FZQP02002890">
    <property type="protein sequence ID" value="VVC96788.1"/>
    <property type="molecule type" value="Genomic_DNA"/>
</dbReference>
<dbReference type="AlphaFoldDB" id="A0A5E4QI86"/>
<dbReference type="Proteomes" id="UP000324832">
    <property type="component" value="Unassembled WGS sequence"/>
</dbReference>
<reference evidence="1 2" key="1">
    <citation type="submission" date="2017-07" db="EMBL/GenBank/DDBJ databases">
        <authorList>
            <person name="Talla V."/>
            <person name="Backstrom N."/>
        </authorList>
    </citation>
    <scope>NUCLEOTIDE SEQUENCE [LARGE SCALE GENOMIC DNA]</scope>
</reference>
<name>A0A5E4QI86_9NEOP</name>
<sequence>MGSSNGKTIVARRKIDECTSNSSLSNLRYVMASNKSKWKMFRKKGQKVTPKGVTIHYPQKKKKKLFGNKTYVVQKCEKGNANKRPTVKTIPQRKRPIWGLDKIHCRPVILTPRPYQPVCVD</sequence>
<evidence type="ECO:0000313" key="1">
    <source>
        <dbReference type="EMBL" id="VVC96788.1"/>
    </source>
</evidence>
<gene>
    <name evidence="1" type="ORF">LSINAPIS_LOCUS8207</name>
</gene>
<proteinExistence type="predicted"/>
<accession>A0A5E4QI86</accession>
<evidence type="ECO:0000313" key="2">
    <source>
        <dbReference type="Proteomes" id="UP000324832"/>
    </source>
</evidence>
<keyword evidence="2" id="KW-1185">Reference proteome</keyword>
<organism evidence="1 2">
    <name type="scientific">Leptidea sinapis</name>
    <dbReference type="NCBI Taxonomy" id="189913"/>
    <lineage>
        <taxon>Eukaryota</taxon>
        <taxon>Metazoa</taxon>
        <taxon>Ecdysozoa</taxon>
        <taxon>Arthropoda</taxon>
        <taxon>Hexapoda</taxon>
        <taxon>Insecta</taxon>
        <taxon>Pterygota</taxon>
        <taxon>Neoptera</taxon>
        <taxon>Endopterygota</taxon>
        <taxon>Lepidoptera</taxon>
        <taxon>Glossata</taxon>
        <taxon>Ditrysia</taxon>
        <taxon>Papilionoidea</taxon>
        <taxon>Pieridae</taxon>
        <taxon>Dismorphiinae</taxon>
        <taxon>Leptidea</taxon>
    </lineage>
</organism>